<name>A0ABR5VBI5_9CORY</name>
<dbReference type="InterPro" id="IPR000424">
    <property type="entry name" value="Primosome_PriB/ssb"/>
</dbReference>
<dbReference type="EMBL" id="LTEB01000022">
    <property type="protein sequence ID" value="KXU18595.1"/>
    <property type="molecule type" value="Genomic_DNA"/>
</dbReference>
<evidence type="ECO:0000256" key="4">
    <source>
        <dbReference type="SAM" id="MobiDB-lite"/>
    </source>
</evidence>
<dbReference type="PROSITE" id="PS50935">
    <property type="entry name" value="SSB"/>
    <property type="match status" value="1"/>
</dbReference>
<dbReference type="Gene3D" id="2.40.50.140">
    <property type="entry name" value="Nucleic acid-binding proteins"/>
    <property type="match status" value="1"/>
</dbReference>
<evidence type="ECO:0000256" key="2">
    <source>
        <dbReference type="PIRNR" id="PIRNR002070"/>
    </source>
</evidence>
<evidence type="ECO:0000313" key="6">
    <source>
        <dbReference type="Proteomes" id="UP000070339"/>
    </source>
</evidence>
<dbReference type="NCBIfam" id="TIGR00621">
    <property type="entry name" value="ssb"/>
    <property type="match status" value="1"/>
</dbReference>
<evidence type="ECO:0000256" key="3">
    <source>
        <dbReference type="RuleBase" id="RU000524"/>
    </source>
</evidence>
<dbReference type="InterPro" id="IPR011344">
    <property type="entry name" value="ssDNA-bd"/>
</dbReference>
<proteinExistence type="predicted"/>
<dbReference type="Proteomes" id="UP000070339">
    <property type="component" value="Unassembled WGS sequence"/>
</dbReference>
<dbReference type="PIRSF" id="PIRSF002070">
    <property type="entry name" value="SSB"/>
    <property type="match status" value="1"/>
</dbReference>
<keyword evidence="1 2" id="KW-0238">DNA-binding</keyword>
<dbReference type="RefSeq" id="WP_061921484.1">
    <property type="nucleotide sequence ID" value="NZ_LTEB01000022.1"/>
</dbReference>
<dbReference type="PANTHER" id="PTHR10302:SF0">
    <property type="entry name" value="SINGLE-STRANDED DNA-BINDING PROTEIN, MITOCHONDRIAL"/>
    <property type="match status" value="1"/>
</dbReference>
<reference evidence="5 6" key="1">
    <citation type="journal article" date="2016" name="Int. J. Syst. Evol. Microbiol.">
        <title>Resolving the Complexity of Human Skin Metagenomes Using Single-Molecule Sequencing.</title>
        <authorList>
            <consortium name="NISC Comparative Sequencing Program"/>
            <person name="Tsai Y.C."/>
            <person name="Conlan S."/>
            <person name="Deming C."/>
            <person name="Segre J.A."/>
            <person name="Kong H.H."/>
            <person name="Korlach J."/>
            <person name="Oh J."/>
        </authorList>
    </citation>
    <scope>NUCLEOTIDE SEQUENCE [LARGE SCALE GENOMIC DNA]</scope>
    <source>
        <strain evidence="5 6">1B08</strain>
    </source>
</reference>
<dbReference type="Pfam" id="PF00436">
    <property type="entry name" value="SSB"/>
    <property type="match status" value="1"/>
</dbReference>
<feature type="region of interest" description="Disordered" evidence="4">
    <location>
        <begin position="108"/>
        <end position="158"/>
    </location>
</feature>
<evidence type="ECO:0000256" key="1">
    <source>
        <dbReference type="ARBA" id="ARBA00023125"/>
    </source>
</evidence>
<organism evidence="5 6">
    <name type="scientific">Corynebacterium simulans</name>
    <dbReference type="NCBI Taxonomy" id="146827"/>
    <lineage>
        <taxon>Bacteria</taxon>
        <taxon>Bacillati</taxon>
        <taxon>Actinomycetota</taxon>
        <taxon>Actinomycetes</taxon>
        <taxon>Mycobacteriales</taxon>
        <taxon>Corynebacteriaceae</taxon>
        <taxon>Corynebacterium</taxon>
    </lineage>
</organism>
<protein>
    <recommendedName>
        <fullName evidence="2 3">Single-stranded DNA-binding protein</fullName>
    </recommendedName>
</protein>
<dbReference type="GO" id="GO:0003677">
    <property type="term" value="F:DNA binding"/>
    <property type="evidence" value="ECO:0007669"/>
    <property type="project" value="UniProtKB-KW"/>
</dbReference>
<sequence>MAISITLSGNLIKDPEQRFTPNGKSVVSFTVAHNIRQYNQQSQQWEDGEPIFMDVDFWGKKGENFLHDYTQNGKRPVVVLGSLKQDRWVDKSTDDKRSKYKVNADEVSFIPRGQGGGGQQPNQAQQQWNSAAQQGQTATSGAWSQPPAPAGQDQTPPF</sequence>
<dbReference type="InterPro" id="IPR012340">
    <property type="entry name" value="NA-bd_OB-fold"/>
</dbReference>
<accession>A0ABR5VBI5</accession>
<dbReference type="CDD" id="cd04496">
    <property type="entry name" value="SSB_OBF"/>
    <property type="match status" value="1"/>
</dbReference>
<comment type="caution">
    <text evidence="5">The sequence shown here is derived from an EMBL/GenBank/DDBJ whole genome shotgun (WGS) entry which is preliminary data.</text>
</comment>
<dbReference type="PANTHER" id="PTHR10302">
    <property type="entry name" value="SINGLE-STRANDED DNA-BINDING PROTEIN"/>
    <property type="match status" value="1"/>
</dbReference>
<feature type="compositionally biased region" description="Low complexity" evidence="4">
    <location>
        <begin position="120"/>
        <end position="142"/>
    </location>
</feature>
<evidence type="ECO:0000313" key="5">
    <source>
        <dbReference type="EMBL" id="KXU18595.1"/>
    </source>
</evidence>
<gene>
    <name evidence="5" type="ORF">WM41_0865</name>
</gene>
<dbReference type="SUPFAM" id="SSF50249">
    <property type="entry name" value="Nucleic acid-binding proteins"/>
    <property type="match status" value="1"/>
</dbReference>
<keyword evidence="6" id="KW-1185">Reference proteome</keyword>